<sequence>MMWVLISVALAVAGMAVLGWLSWRVLGQLRALAREVSRAAGATEKAADALAGELAALGAGGGPRDVLPGEVEHRGE</sequence>
<evidence type="ECO:0000313" key="2">
    <source>
        <dbReference type="Proteomes" id="UP000567795"/>
    </source>
</evidence>
<gene>
    <name evidence="1" type="ORF">FHU37_000941</name>
</gene>
<name>A0A853A0S1_9ACTN</name>
<evidence type="ECO:0000313" key="1">
    <source>
        <dbReference type="EMBL" id="NYI03998.1"/>
    </source>
</evidence>
<proteinExistence type="predicted"/>
<dbReference type="EMBL" id="JACBZD010000001">
    <property type="protein sequence ID" value="NYI03998.1"/>
    <property type="molecule type" value="Genomic_DNA"/>
</dbReference>
<dbReference type="AlphaFoldDB" id="A0A853A0S1"/>
<comment type="caution">
    <text evidence="1">The sequence shown here is derived from an EMBL/GenBank/DDBJ whole genome shotgun (WGS) entry which is preliminary data.</text>
</comment>
<accession>A0A853A0S1</accession>
<dbReference type="Proteomes" id="UP000567795">
    <property type="component" value="Unassembled WGS sequence"/>
</dbReference>
<organism evidence="1 2">
    <name type="scientific">Allostreptomyces psammosilenae</name>
    <dbReference type="NCBI Taxonomy" id="1892865"/>
    <lineage>
        <taxon>Bacteria</taxon>
        <taxon>Bacillati</taxon>
        <taxon>Actinomycetota</taxon>
        <taxon>Actinomycetes</taxon>
        <taxon>Kitasatosporales</taxon>
        <taxon>Streptomycetaceae</taxon>
        <taxon>Allostreptomyces</taxon>
    </lineage>
</organism>
<keyword evidence="2" id="KW-1185">Reference proteome</keyword>
<protein>
    <submittedName>
        <fullName evidence="1">Uncharacterized protein</fullName>
    </submittedName>
</protein>
<dbReference type="RefSeq" id="WP_179812968.1">
    <property type="nucleotide sequence ID" value="NZ_JACBZD010000001.1"/>
</dbReference>
<reference evidence="1 2" key="1">
    <citation type="submission" date="2020-07" db="EMBL/GenBank/DDBJ databases">
        <title>Sequencing the genomes of 1000 actinobacteria strains.</title>
        <authorList>
            <person name="Klenk H.-P."/>
        </authorList>
    </citation>
    <scope>NUCLEOTIDE SEQUENCE [LARGE SCALE GENOMIC DNA]</scope>
    <source>
        <strain evidence="1 2">DSM 42178</strain>
    </source>
</reference>